<evidence type="ECO:0000256" key="2">
    <source>
        <dbReference type="ARBA" id="ARBA00022679"/>
    </source>
</evidence>
<dbReference type="GO" id="GO:0005737">
    <property type="term" value="C:cytoplasm"/>
    <property type="evidence" value="ECO:0007669"/>
    <property type="project" value="TreeGrafter"/>
</dbReference>
<dbReference type="InterPro" id="IPR008949">
    <property type="entry name" value="Isoprenoid_synthase_dom_sf"/>
</dbReference>
<dbReference type="Proteomes" id="UP001152888">
    <property type="component" value="Unassembled WGS sequence"/>
</dbReference>
<gene>
    <name evidence="7" type="ORF">ACAOBT_LOCUS11253</name>
</gene>
<accession>A0A9P0P8M3</accession>
<evidence type="ECO:0000256" key="1">
    <source>
        <dbReference type="ARBA" id="ARBA00001946"/>
    </source>
</evidence>
<dbReference type="SUPFAM" id="SSF48576">
    <property type="entry name" value="Terpenoid synthases"/>
    <property type="match status" value="1"/>
</dbReference>
<proteinExistence type="inferred from homology"/>
<comment type="cofactor">
    <cofactor evidence="1">
        <name>Mg(2+)</name>
        <dbReference type="ChEBI" id="CHEBI:18420"/>
    </cofactor>
</comment>
<evidence type="ECO:0000256" key="3">
    <source>
        <dbReference type="ARBA" id="ARBA00022723"/>
    </source>
</evidence>
<keyword evidence="4" id="KW-0460">Magnesium</keyword>
<evidence type="ECO:0000313" key="8">
    <source>
        <dbReference type="Proteomes" id="UP001152888"/>
    </source>
</evidence>
<evidence type="ECO:0000313" key="7">
    <source>
        <dbReference type="EMBL" id="CAH1974725.1"/>
    </source>
</evidence>
<evidence type="ECO:0008006" key="9">
    <source>
        <dbReference type="Google" id="ProtNLM"/>
    </source>
</evidence>
<dbReference type="InterPro" id="IPR000092">
    <property type="entry name" value="Polyprenyl_synt"/>
</dbReference>
<comment type="caution">
    <text evidence="7">The sequence shown here is derived from an EMBL/GenBank/DDBJ whole genome shotgun (WGS) entry which is preliminary data.</text>
</comment>
<dbReference type="PANTHER" id="PTHR11525">
    <property type="entry name" value="FARNESYL-PYROPHOSPHATE SYNTHETASE"/>
    <property type="match status" value="1"/>
</dbReference>
<protein>
    <recommendedName>
        <fullName evidence="9">Farnesyl diphosphate synthase</fullName>
    </recommendedName>
</protein>
<organism evidence="7 8">
    <name type="scientific">Acanthoscelides obtectus</name>
    <name type="common">Bean weevil</name>
    <name type="synonym">Bruchus obtectus</name>
    <dbReference type="NCBI Taxonomy" id="200917"/>
    <lineage>
        <taxon>Eukaryota</taxon>
        <taxon>Metazoa</taxon>
        <taxon>Ecdysozoa</taxon>
        <taxon>Arthropoda</taxon>
        <taxon>Hexapoda</taxon>
        <taxon>Insecta</taxon>
        <taxon>Pterygota</taxon>
        <taxon>Neoptera</taxon>
        <taxon>Endopterygota</taxon>
        <taxon>Coleoptera</taxon>
        <taxon>Polyphaga</taxon>
        <taxon>Cucujiformia</taxon>
        <taxon>Chrysomeloidea</taxon>
        <taxon>Chrysomelidae</taxon>
        <taxon>Bruchinae</taxon>
        <taxon>Bruchini</taxon>
        <taxon>Acanthoscelides</taxon>
    </lineage>
</organism>
<dbReference type="GO" id="GO:0004161">
    <property type="term" value="F:dimethylallyltranstransferase activity"/>
    <property type="evidence" value="ECO:0007669"/>
    <property type="project" value="TreeGrafter"/>
</dbReference>
<keyword evidence="2 6" id="KW-0808">Transferase</keyword>
<dbReference type="PANTHER" id="PTHR11525:SF0">
    <property type="entry name" value="FARNESYL PYROPHOSPHATE SYNTHASE"/>
    <property type="match status" value="1"/>
</dbReference>
<keyword evidence="8" id="KW-1185">Reference proteome</keyword>
<dbReference type="GO" id="GO:0004337">
    <property type="term" value="F:(2E,6E)-farnesyl diphosphate synthase activity"/>
    <property type="evidence" value="ECO:0007669"/>
    <property type="project" value="TreeGrafter"/>
</dbReference>
<dbReference type="EMBL" id="CAKOFQ010006828">
    <property type="protein sequence ID" value="CAH1974725.1"/>
    <property type="molecule type" value="Genomic_DNA"/>
</dbReference>
<evidence type="ECO:0000256" key="5">
    <source>
        <dbReference type="ARBA" id="ARBA00033740"/>
    </source>
</evidence>
<dbReference type="SFLD" id="SFLDS00005">
    <property type="entry name" value="Isoprenoid_Synthase_Type_I"/>
    <property type="match status" value="1"/>
</dbReference>
<dbReference type="GO" id="GO:0045337">
    <property type="term" value="P:farnesyl diphosphate biosynthetic process"/>
    <property type="evidence" value="ECO:0007669"/>
    <property type="project" value="TreeGrafter"/>
</dbReference>
<dbReference type="AlphaFoldDB" id="A0A9P0P8M3"/>
<dbReference type="Pfam" id="PF00348">
    <property type="entry name" value="polyprenyl_synt"/>
    <property type="match status" value="1"/>
</dbReference>
<dbReference type="InterPro" id="IPR039702">
    <property type="entry name" value="FPS1-like"/>
</dbReference>
<reference evidence="7" key="1">
    <citation type="submission" date="2022-03" db="EMBL/GenBank/DDBJ databases">
        <authorList>
            <person name="Sayadi A."/>
        </authorList>
    </citation>
    <scope>NUCLEOTIDE SEQUENCE</scope>
</reference>
<dbReference type="GO" id="GO:0046872">
    <property type="term" value="F:metal ion binding"/>
    <property type="evidence" value="ECO:0007669"/>
    <property type="project" value="UniProtKB-KW"/>
</dbReference>
<dbReference type="GO" id="GO:0042811">
    <property type="term" value="P:pheromone biosynthetic process"/>
    <property type="evidence" value="ECO:0007669"/>
    <property type="project" value="UniProtKB-ARBA"/>
</dbReference>
<keyword evidence="3" id="KW-0479">Metal-binding</keyword>
<comment type="similarity">
    <text evidence="6">Belongs to the FPP/GGPP synthase family.</text>
</comment>
<dbReference type="OrthoDB" id="10257492at2759"/>
<comment type="pathway">
    <text evidence="5">Pheromone biosynthesis.</text>
</comment>
<dbReference type="Gene3D" id="1.10.600.10">
    <property type="entry name" value="Farnesyl Diphosphate Synthase"/>
    <property type="match status" value="1"/>
</dbReference>
<name>A0A9P0P8M3_ACAOB</name>
<evidence type="ECO:0000256" key="4">
    <source>
        <dbReference type="ARBA" id="ARBA00022842"/>
    </source>
</evidence>
<sequence>MQKMISFKRMCMNRCSQQILNQLKRNISKSSLRPGRECISSELIADRQAETQSVKIGKKPNIRSISMAQPKPQPSFFSEDERQEYMATFPDIVKDLTEDIEYADMSEVNKRLTEMLQYILPKNKRAYGLWTAVAYKMLELPENLTPENIRLAHILSWCIHMLRCFFITMDDLMDNGDLRFGHPCWHKLEGVGSMAPNDALLLKNCIYTLLCKHFGDKKCYRNILDMFHVTTTRMVMGQALDMICKNPDGTPRLEDFTMNRVDTVVKYKSGRVHVYSALALAMYFANRHDPEEHRHVENICMELGNFYQKQNDYLDCFGDQDWIGKEGNDIQEGKCSWLAVAALERATPAQRKIMQEHYGRADKNSVQMVKDLYLELDLPSVFTAFEEQSFNRICSQIEQAKGLPHELFYRMVNTTYRTNF</sequence>
<evidence type="ECO:0000256" key="6">
    <source>
        <dbReference type="RuleBase" id="RU004466"/>
    </source>
</evidence>